<dbReference type="GO" id="GO:0071944">
    <property type="term" value="C:cell periphery"/>
    <property type="evidence" value="ECO:0007669"/>
    <property type="project" value="TreeGrafter"/>
</dbReference>
<dbReference type="GO" id="GO:0046513">
    <property type="term" value="P:ceramide biosynthetic process"/>
    <property type="evidence" value="ECO:0007669"/>
    <property type="project" value="TreeGrafter"/>
</dbReference>
<proteinExistence type="predicted"/>
<dbReference type="OrthoDB" id="549039at2759"/>
<accession>A0A2J8A5V5</accession>
<dbReference type="GO" id="GO:0030149">
    <property type="term" value="P:sphingolipid catabolic process"/>
    <property type="evidence" value="ECO:0007669"/>
    <property type="project" value="TreeGrafter"/>
</dbReference>
<dbReference type="EMBL" id="PGGS01000156">
    <property type="protein sequence ID" value="PNH07887.1"/>
    <property type="molecule type" value="Genomic_DNA"/>
</dbReference>
<dbReference type="Proteomes" id="UP000236333">
    <property type="component" value="Unassembled WGS sequence"/>
</dbReference>
<evidence type="ECO:0000313" key="1">
    <source>
        <dbReference type="EMBL" id="PNH07887.1"/>
    </source>
</evidence>
<dbReference type="SUPFAM" id="SSF48403">
    <property type="entry name" value="Ankyrin repeat"/>
    <property type="match status" value="1"/>
</dbReference>
<evidence type="ECO:0000313" key="2">
    <source>
        <dbReference type="Proteomes" id="UP000236333"/>
    </source>
</evidence>
<name>A0A2J8A5V5_9CHLO</name>
<keyword evidence="2" id="KW-1185">Reference proteome</keyword>
<dbReference type="InterPro" id="IPR036770">
    <property type="entry name" value="Ankyrin_rpt-contain_sf"/>
</dbReference>
<reference evidence="1 2" key="1">
    <citation type="journal article" date="2017" name="Mol. Biol. Evol.">
        <title>The 4-celled Tetrabaena socialis nuclear genome reveals the essential components for genetic control of cell number at the origin of multicellularity in the volvocine lineage.</title>
        <authorList>
            <person name="Featherston J."/>
            <person name="Arakaki Y."/>
            <person name="Hanschen E.R."/>
            <person name="Ferris P.J."/>
            <person name="Michod R.E."/>
            <person name="Olson B.J.S.C."/>
            <person name="Nozaki H."/>
            <person name="Durand P.M."/>
        </authorList>
    </citation>
    <scope>NUCLEOTIDE SEQUENCE [LARGE SCALE GENOMIC DNA]</scope>
    <source>
        <strain evidence="1 2">NIES-571</strain>
    </source>
</reference>
<dbReference type="GO" id="GO:0004620">
    <property type="term" value="F:phospholipase activity"/>
    <property type="evidence" value="ECO:0007669"/>
    <property type="project" value="TreeGrafter"/>
</dbReference>
<protein>
    <recommendedName>
        <fullName evidence="3">Ankyrin repeat domain-containing protein</fullName>
    </recommendedName>
</protein>
<dbReference type="AlphaFoldDB" id="A0A2J8A5V5"/>
<organism evidence="1 2">
    <name type="scientific">Tetrabaena socialis</name>
    <dbReference type="NCBI Taxonomy" id="47790"/>
    <lineage>
        <taxon>Eukaryota</taxon>
        <taxon>Viridiplantae</taxon>
        <taxon>Chlorophyta</taxon>
        <taxon>core chlorophytes</taxon>
        <taxon>Chlorophyceae</taxon>
        <taxon>CS clade</taxon>
        <taxon>Chlamydomonadales</taxon>
        <taxon>Tetrabaenaceae</taxon>
        <taxon>Tetrabaena</taxon>
    </lineage>
</organism>
<dbReference type="Gene3D" id="1.25.40.20">
    <property type="entry name" value="Ankyrin repeat-containing domain"/>
    <property type="match status" value="1"/>
</dbReference>
<comment type="caution">
    <text evidence="1">The sequence shown here is derived from an EMBL/GenBank/DDBJ whole genome shotgun (WGS) entry which is preliminary data.</text>
</comment>
<dbReference type="PANTHER" id="PTHR12393">
    <property type="entry name" value="SPHINGOMYELIN PHOSPHODIESTERASE RELATED"/>
    <property type="match status" value="1"/>
</dbReference>
<gene>
    <name evidence="1" type="ORF">TSOC_005618</name>
</gene>
<evidence type="ECO:0008006" key="3">
    <source>
        <dbReference type="Google" id="ProtNLM"/>
    </source>
</evidence>
<sequence length="732" mass="79234">MALMVWLQEHGCPWDKYTFATAAEHGSGEQLEWLAEQGCPVVCSVWTVGKATMPSAPASGGGRVVLPHFTSTAAGAASAAGGAGGWLDPWLVPLCSFALRFLDVHTHVAGWALCLPLAVLAGSQYGLGALFDASHVGDSVPMLTSSAEAMPTNDSTSPSECACGRSLYLQLSSDPGHMAANKLQPACSPAGPPPQQWQADTARSSHDPSRIWLPEIVQRFAASLSPNEVAGTLRLVNKAAAVQFRGPQHTAVHLSHPVPHHTFVWRWTGPGGMRHLTVRDRWALLQLTARSGSIANLEVLLARDDLGLNTHHKRDSLFASVVEAGQLDVCTWLWHQGWPLGAELLDASARGGQQALYEWLLANGCPKGNEMEAAAHAANGGHVSMMDWILLGATTPGETPLDESTAFLKAAAAGCDLPTLQRLYNTYLDSLGRELLDQWRQIEVLLAAAKSPTADWRAKVEWLEAQGYPLTEDACEEAAGMPDALPRLQWLWQRGYPLGQTVQTAAQAGNVEALQYVLAQGGVDYGDHTLMDRAIEGGNVAVMEVMHAHGVPAGGCASMIAAVNANLPAVAWLVEKLGANTALEALVFQHAVEAGSMALMVWLQEHGCPWDEDVFTEAAEHGSEEQLEWLAEQGCPMGYDGSLYMVAAWNGNLANLHCLRRLGCPWSHDGSTFTSILKWLERDLLEDIVRRMLCWLLDQGCPVDWDQAEATAKEQGKEELLEWLRTQRRQRA</sequence>
<dbReference type="GO" id="GO:0005783">
    <property type="term" value="C:endoplasmic reticulum"/>
    <property type="evidence" value="ECO:0007669"/>
    <property type="project" value="TreeGrafter"/>
</dbReference>
<dbReference type="GO" id="GO:0016020">
    <property type="term" value="C:membrane"/>
    <property type="evidence" value="ECO:0007669"/>
    <property type="project" value="TreeGrafter"/>
</dbReference>
<dbReference type="PANTHER" id="PTHR12393:SF6">
    <property type="entry name" value="SPHINGOMYELIN PHOSPHODIESTERASE 2"/>
    <property type="match status" value="1"/>
</dbReference>